<name>A0A0N7L355_9BASI</name>
<dbReference type="InterPro" id="IPR012337">
    <property type="entry name" value="RNaseH-like_sf"/>
</dbReference>
<dbReference type="SUPFAM" id="SSF53098">
    <property type="entry name" value="Ribonuclease H-like"/>
    <property type="match status" value="1"/>
</dbReference>
<evidence type="ECO:0000313" key="1">
    <source>
        <dbReference type="EMBL" id="CEG19350.1"/>
    </source>
</evidence>
<reference evidence="2" key="1">
    <citation type="submission" date="2014-09" db="EMBL/GenBank/DDBJ databases">
        <authorList>
            <person name="Sharma Rahul"/>
            <person name="Thines Marco"/>
        </authorList>
    </citation>
    <scope>NUCLEOTIDE SEQUENCE [LARGE SCALE GENOMIC DNA]</scope>
</reference>
<sequence>MDGWSSRARLEIYTFHITSPQGDAHLYKAELLGSQTASASCIKTILEGICQQALPSEQHQLLAHKLSAICSGSASALQQAKEDLSSTYPWIITLPDAPHWLNFYAKDVAKIIPGLDNTINSLALLIRYLNSSNHATALLNEERRRLGLSHGIKSIGDTRVATVYCAAKSVLPSRLLLPPSPGKAAQKHGAGIAIKHSLKGLSFSKSKVTSSVHCSTPAGRAFSNNAQQIKRAQQVSWYYAGYSFQPTEH</sequence>
<dbReference type="Proteomes" id="UP000054845">
    <property type="component" value="Unassembled WGS sequence"/>
</dbReference>
<protein>
    <submittedName>
        <fullName evidence="1">Ribonuclease H-like domain</fullName>
    </submittedName>
</protein>
<keyword evidence="2" id="KW-1185">Reference proteome</keyword>
<organism evidence="1 2">
    <name type="scientific">Ceraceosorus bombacis</name>
    <dbReference type="NCBI Taxonomy" id="401625"/>
    <lineage>
        <taxon>Eukaryota</taxon>
        <taxon>Fungi</taxon>
        <taxon>Dikarya</taxon>
        <taxon>Basidiomycota</taxon>
        <taxon>Ustilaginomycotina</taxon>
        <taxon>Exobasidiomycetes</taxon>
        <taxon>Ceraceosorales</taxon>
        <taxon>Ceraceosoraceae</taxon>
        <taxon>Ceraceosorus</taxon>
    </lineage>
</organism>
<proteinExistence type="predicted"/>
<dbReference type="OrthoDB" id="3020857at2759"/>
<dbReference type="EMBL" id="CCYA01000304">
    <property type="protein sequence ID" value="CEG19350.1"/>
    <property type="molecule type" value="Genomic_DNA"/>
</dbReference>
<dbReference type="AlphaFoldDB" id="A0A0N7L355"/>
<accession>A0A0N7L355</accession>
<evidence type="ECO:0000313" key="2">
    <source>
        <dbReference type="Proteomes" id="UP000054845"/>
    </source>
</evidence>